<keyword evidence="5" id="KW-1133">Transmembrane helix</keyword>
<evidence type="ECO:0000313" key="7">
    <source>
        <dbReference type="EMBL" id="MET3588499.1"/>
    </source>
</evidence>
<dbReference type="Proteomes" id="UP001549031">
    <property type="component" value="Unassembled WGS sequence"/>
</dbReference>
<dbReference type="PANTHER" id="PTHR24421:SF58">
    <property type="entry name" value="SIGNAL TRANSDUCTION HISTIDINE-PROTEIN KINASE_PHOSPHATASE UHPB"/>
    <property type="match status" value="1"/>
</dbReference>
<protein>
    <submittedName>
        <fullName evidence="7">Signal transduction histidine kinase</fullName>
    </submittedName>
</protein>
<keyword evidence="8" id="KW-1185">Reference proteome</keyword>
<comment type="caution">
    <text evidence="7">The sequence shown here is derived from an EMBL/GenBank/DDBJ whole genome shotgun (WGS) entry which is preliminary data.</text>
</comment>
<dbReference type="Gene3D" id="1.20.5.1930">
    <property type="match status" value="1"/>
</dbReference>
<dbReference type="InterPro" id="IPR036890">
    <property type="entry name" value="HATPase_C_sf"/>
</dbReference>
<dbReference type="SUPFAM" id="SSF55874">
    <property type="entry name" value="ATPase domain of HSP90 chaperone/DNA topoisomerase II/histidine kinase"/>
    <property type="match status" value="1"/>
</dbReference>
<dbReference type="InterPro" id="IPR050482">
    <property type="entry name" value="Sensor_HK_TwoCompSys"/>
</dbReference>
<organism evidence="7 8">
    <name type="scientific">Pseudorhizobium tarimense</name>
    <dbReference type="NCBI Taxonomy" id="1079109"/>
    <lineage>
        <taxon>Bacteria</taxon>
        <taxon>Pseudomonadati</taxon>
        <taxon>Pseudomonadota</taxon>
        <taxon>Alphaproteobacteria</taxon>
        <taxon>Hyphomicrobiales</taxon>
        <taxon>Rhizobiaceae</taxon>
        <taxon>Rhizobium/Agrobacterium group</taxon>
        <taxon>Pseudorhizobium</taxon>
    </lineage>
</organism>
<feature type="transmembrane region" description="Helical" evidence="5">
    <location>
        <begin position="17"/>
        <end position="40"/>
    </location>
</feature>
<evidence type="ECO:0000256" key="1">
    <source>
        <dbReference type="ARBA" id="ARBA00022679"/>
    </source>
</evidence>
<dbReference type="Pfam" id="PF07730">
    <property type="entry name" value="HisKA_3"/>
    <property type="match status" value="1"/>
</dbReference>
<keyword evidence="3" id="KW-0902">Two-component regulatory system</keyword>
<name>A0ABV2HDC3_9HYPH</name>
<feature type="transmembrane region" description="Helical" evidence="5">
    <location>
        <begin position="192"/>
        <end position="214"/>
    </location>
</feature>
<proteinExistence type="predicted"/>
<dbReference type="CDD" id="cd16917">
    <property type="entry name" value="HATPase_UhpB-NarQ-NarX-like"/>
    <property type="match status" value="1"/>
</dbReference>
<keyword evidence="1" id="KW-0808">Transferase</keyword>
<evidence type="ECO:0000259" key="6">
    <source>
        <dbReference type="PROSITE" id="PS50109"/>
    </source>
</evidence>
<keyword evidence="5" id="KW-0472">Membrane</keyword>
<keyword evidence="4" id="KW-0175">Coiled coil</keyword>
<dbReference type="InterPro" id="IPR005467">
    <property type="entry name" value="His_kinase_dom"/>
</dbReference>
<keyword evidence="2 7" id="KW-0418">Kinase</keyword>
<dbReference type="InterPro" id="IPR011712">
    <property type="entry name" value="Sig_transdc_His_kin_sub3_dim/P"/>
</dbReference>
<dbReference type="SMART" id="SM00387">
    <property type="entry name" value="HATPase_c"/>
    <property type="match status" value="1"/>
</dbReference>
<evidence type="ECO:0000256" key="5">
    <source>
        <dbReference type="SAM" id="Phobius"/>
    </source>
</evidence>
<dbReference type="Gene3D" id="3.30.565.10">
    <property type="entry name" value="Histidine kinase-like ATPase, C-terminal domain"/>
    <property type="match status" value="1"/>
</dbReference>
<evidence type="ECO:0000256" key="3">
    <source>
        <dbReference type="ARBA" id="ARBA00023012"/>
    </source>
</evidence>
<sequence length="465" mass="50800">MFGTLEWWRQQSLARQFLLAGGVVSLLAALVVGAFVTTLIEAAVTRNSAATTAMYVDSIIAPLLPDLQTTEVLDDITSRALDETFGQGALGGRVLSFRLWRSDGTVLYATDPDIIGERFDPSEKLQRAFSGKLVAQFEHPEDEESHAERAAGIPLLEIYNPILQPWSGEVVAVLEFYEVAEDFQNSLSEARLLSWLAVAAVIAVFFLSLTAIVFRGSRTIDDQKATLTQRVAELSDLLEQNRELHMRAQRASQRAAALNESYLRRLGADLHDGPAQLVAYAALRVDSRALVAEGTPEAVRASELAAIKARLDEAMEEIRGICRGMILPDIEDAELHEVIARAVKAHTQRTGSPVALRLSDVAGELSPSVKISIYRFVQEALNNGFRHGNGISQKVRQAWEGDEIVIEVEDEGPGFDPSMVKPGGLGLAGLRERIESIGGRLSVKSSQKGTIVRMMVRANGLEFAQ</sequence>
<dbReference type="InterPro" id="IPR003594">
    <property type="entry name" value="HATPase_dom"/>
</dbReference>
<keyword evidence="5" id="KW-0812">Transmembrane</keyword>
<evidence type="ECO:0000256" key="4">
    <source>
        <dbReference type="SAM" id="Coils"/>
    </source>
</evidence>
<dbReference type="PANTHER" id="PTHR24421">
    <property type="entry name" value="NITRATE/NITRITE SENSOR PROTEIN NARX-RELATED"/>
    <property type="match status" value="1"/>
</dbReference>
<dbReference type="GO" id="GO:0016301">
    <property type="term" value="F:kinase activity"/>
    <property type="evidence" value="ECO:0007669"/>
    <property type="project" value="UniProtKB-KW"/>
</dbReference>
<gene>
    <name evidence="7" type="ORF">ABID21_004635</name>
</gene>
<evidence type="ECO:0000256" key="2">
    <source>
        <dbReference type="ARBA" id="ARBA00022777"/>
    </source>
</evidence>
<feature type="coiled-coil region" evidence="4">
    <location>
        <begin position="224"/>
        <end position="261"/>
    </location>
</feature>
<feature type="domain" description="Histidine kinase" evidence="6">
    <location>
        <begin position="373"/>
        <end position="460"/>
    </location>
</feature>
<dbReference type="PROSITE" id="PS50109">
    <property type="entry name" value="HIS_KIN"/>
    <property type="match status" value="1"/>
</dbReference>
<reference evidence="7 8" key="1">
    <citation type="submission" date="2024-06" db="EMBL/GenBank/DDBJ databases">
        <title>Genomic Encyclopedia of Type Strains, Phase IV (KMG-IV): sequencing the most valuable type-strain genomes for metagenomic binning, comparative biology and taxonomic classification.</title>
        <authorList>
            <person name="Goeker M."/>
        </authorList>
    </citation>
    <scope>NUCLEOTIDE SEQUENCE [LARGE SCALE GENOMIC DNA]</scope>
    <source>
        <strain evidence="7 8">DSM 105042</strain>
    </source>
</reference>
<dbReference type="EMBL" id="JBEPLJ010000026">
    <property type="protein sequence ID" value="MET3588499.1"/>
    <property type="molecule type" value="Genomic_DNA"/>
</dbReference>
<evidence type="ECO:0000313" key="8">
    <source>
        <dbReference type="Proteomes" id="UP001549031"/>
    </source>
</evidence>
<dbReference type="Pfam" id="PF02518">
    <property type="entry name" value="HATPase_c"/>
    <property type="match status" value="1"/>
</dbReference>
<accession>A0ABV2HDC3</accession>